<comment type="caution">
    <text evidence="1">The sequence shown here is derived from an EMBL/GenBank/DDBJ whole genome shotgun (WGS) entry which is preliminary data.</text>
</comment>
<reference evidence="1 2" key="1">
    <citation type="journal article" date="2015" name="Nature">
        <title>rRNA introns, odd ribosomes, and small enigmatic genomes across a large radiation of phyla.</title>
        <authorList>
            <person name="Brown C.T."/>
            <person name="Hug L.A."/>
            <person name="Thomas B.C."/>
            <person name="Sharon I."/>
            <person name="Castelle C.J."/>
            <person name="Singh A."/>
            <person name="Wilkins M.J."/>
            <person name="Williams K.H."/>
            <person name="Banfield J.F."/>
        </authorList>
    </citation>
    <scope>NUCLEOTIDE SEQUENCE [LARGE SCALE GENOMIC DNA]</scope>
</reference>
<gene>
    <name evidence="1" type="ORF">UR64_C0016G0037</name>
</gene>
<feature type="non-terminal residue" evidence="1">
    <location>
        <position position="391"/>
    </location>
</feature>
<dbReference type="EMBL" id="LBPY01000016">
    <property type="protein sequence ID" value="KKP65937.1"/>
    <property type="molecule type" value="Genomic_DNA"/>
</dbReference>
<organism evidence="1 2">
    <name type="scientific">Candidatus Nomurabacteria bacterium GW2011_GWE1_35_16</name>
    <dbReference type="NCBI Taxonomy" id="1618761"/>
    <lineage>
        <taxon>Bacteria</taxon>
        <taxon>Candidatus Nomuraibacteriota</taxon>
    </lineage>
</organism>
<accession>A0A0G0EEY5</accession>
<dbReference type="AlphaFoldDB" id="A0A0G0EEY5"/>
<evidence type="ECO:0000313" key="2">
    <source>
        <dbReference type="Proteomes" id="UP000034952"/>
    </source>
</evidence>
<sequence>MQSETKTCQNCKKNFTIEPDDFSFYEKIKVPPPTFCSDCRKVRRMIWRNERSLYKSNCDLCKKSIISVYPIGSTFPVYCVDCWWSDNWDPMDYGVDYDFSRPFFNQLFDLIKKIPRQSLNSLNNFNCPYINYAWNSKNSYMCFDLGYGENVFYSNACHFLKDSQDNSYSKKLDLCYQCIDSQESSTSDNLEKCKDCLDSHFLYNCNGCFSCILCSNLRNQKYCILNKKYSKEDYEKLKENYIDGSFSKRKSTHELFEQLKLNSIHKENSNIQTKDCTGNNIWNCDNCKQSFNIFKSQNCKFVNDIDSDLKDSMDLSCAAEGELMYESTSVSGHNLFFDVLVGFSLDVLYSVYCIKNNKNLFGCVSLRSKQYCILNRQYTKEQYEEMVPKII</sequence>
<evidence type="ECO:0000313" key="1">
    <source>
        <dbReference type="EMBL" id="KKP65937.1"/>
    </source>
</evidence>
<protein>
    <submittedName>
        <fullName evidence="1">Uncharacterized protein</fullName>
    </submittedName>
</protein>
<dbReference type="Proteomes" id="UP000034952">
    <property type="component" value="Unassembled WGS sequence"/>
</dbReference>
<name>A0A0G0EEY5_9BACT</name>
<proteinExistence type="predicted"/>